<evidence type="ECO:0000313" key="13">
    <source>
        <dbReference type="RefSeq" id="XP_041444693.1"/>
    </source>
</evidence>
<evidence type="ECO:0000313" key="10">
    <source>
        <dbReference type="Proteomes" id="UP000186698"/>
    </source>
</evidence>
<evidence type="ECO:0000256" key="8">
    <source>
        <dbReference type="ARBA" id="ARBA00023303"/>
    </source>
</evidence>
<dbReference type="PRINTS" id="PR01450">
    <property type="entry name" value="BKCHANNELB"/>
</dbReference>
<evidence type="ECO:0000256" key="7">
    <source>
        <dbReference type="ARBA" id="ARBA00023180"/>
    </source>
</evidence>
<dbReference type="GO" id="GO:0005513">
    <property type="term" value="P:detection of calcium ion"/>
    <property type="evidence" value="ECO:0000318"/>
    <property type="project" value="GO_Central"/>
</dbReference>
<dbReference type="Pfam" id="PF03185">
    <property type="entry name" value="CaKB"/>
    <property type="match status" value="1"/>
</dbReference>
<keyword evidence="7" id="KW-0325">Glycoprotein</keyword>
<evidence type="ECO:0000313" key="11">
    <source>
        <dbReference type="RefSeq" id="XP_018111696.1"/>
    </source>
</evidence>
<dbReference type="GO" id="GO:0008076">
    <property type="term" value="C:voltage-gated potassium channel complex"/>
    <property type="evidence" value="ECO:0000318"/>
    <property type="project" value="GO_Central"/>
</dbReference>
<dbReference type="PaxDb" id="8355-A0A1L8GVE4"/>
<dbReference type="GeneID" id="108713284"/>
<dbReference type="GO" id="GO:0015459">
    <property type="term" value="F:potassium channel regulator activity"/>
    <property type="evidence" value="ECO:0000318"/>
    <property type="project" value="GO_Central"/>
</dbReference>
<dbReference type="STRING" id="8355.A0A1L8GVE4"/>
<keyword evidence="5" id="KW-0406">Ion transport</keyword>
<dbReference type="AlphaFoldDB" id="A0A1L8GVE4"/>
<evidence type="ECO:0000256" key="5">
    <source>
        <dbReference type="ARBA" id="ARBA00023065"/>
    </source>
</evidence>
<evidence type="ECO:0000256" key="4">
    <source>
        <dbReference type="ARBA" id="ARBA00022989"/>
    </source>
</evidence>
<dbReference type="RefSeq" id="XP_041444692.1">
    <property type="nucleotide sequence ID" value="XM_041588758.1"/>
</dbReference>
<dbReference type="PANTHER" id="PTHR10258:SF13">
    <property type="entry name" value="CALCIUM-ACTIVATED POTASSIUM CHANNEL SUBUNIT BETA-1"/>
    <property type="match status" value="1"/>
</dbReference>
<feature type="transmembrane region" description="Helical" evidence="9">
    <location>
        <begin position="16"/>
        <end position="39"/>
    </location>
</feature>
<keyword evidence="3 9" id="KW-0812">Transmembrane</keyword>
<keyword evidence="8 11" id="KW-0407">Ion channel</keyword>
<keyword evidence="2" id="KW-0813">Transport</keyword>
<name>A0A1L8GVE4_XENLA</name>
<protein>
    <submittedName>
        <fullName evidence="11 12">Calcium-activated potassium channel subunit beta</fullName>
    </submittedName>
</protein>
<evidence type="ECO:0000256" key="2">
    <source>
        <dbReference type="ARBA" id="ARBA00022448"/>
    </source>
</evidence>
<evidence type="ECO:0000256" key="1">
    <source>
        <dbReference type="ARBA" id="ARBA00004141"/>
    </source>
</evidence>
<organism evidence="10 12">
    <name type="scientific">Xenopus laevis</name>
    <name type="common">African clawed frog</name>
    <dbReference type="NCBI Taxonomy" id="8355"/>
    <lineage>
        <taxon>Eukaryota</taxon>
        <taxon>Metazoa</taxon>
        <taxon>Chordata</taxon>
        <taxon>Craniata</taxon>
        <taxon>Vertebrata</taxon>
        <taxon>Euteleostomi</taxon>
        <taxon>Amphibia</taxon>
        <taxon>Batrachia</taxon>
        <taxon>Anura</taxon>
        <taxon>Pipoidea</taxon>
        <taxon>Pipidae</taxon>
        <taxon>Xenopodinae</taxon>
        <taxon>Xenopus</taxon>
        <taxon>Xenopus</taxon>
    </lineage>
</organism>
<feature type="transmembrane region" description="Helical" evidence="9">
    <location>
        <begin position="168"/>
        <end position="193"/>
    </location>
</feature>
<sequence>MEKKLFTVQKRGEIRALCWGIGMMVFSVMMSSVFGFTVVPKYLKSVWTQKSVCTVANTSFKDKVSCTYNTNGECDKSSYYPCLEVLVNVNFSQDIYMLYHTEETPEVNDQCSYIPKCEKNFTEVKMHVDIIQENFRKNQPFTCFYDPKGREKSIILSRKFGLQLLLSYFFWPASMFIVGICIVIMVKISQYLAMVSMLSKKLIIR</sequence>
<evidence type="ECO:0000256" key="3">
    <source>
        <dbReference type="ARBA" id="ARBA00022692"/>
    </source>
</evidence>
<dbReference type="OrthoDB" id="5962477at2759"/>
<dbReference type="AGR" id="Xenbase:XB-GENE-17339819"/>
<reference evidence="12" key="2">
    <citation type="submission" date="2025-04" db="UniProtKB">
        <authorList>
            <consortium name="RefSeq"/>
        </authorList>
    </citation>
    <scope>IDENTIFICATION</scope>
    <source>
        <strain evidence="10 11">J_2021</strain>
        <tissue evidence="11 12">Erythrocytes</tissue>
    </source>
</reference>
<reference evidence="10" key="1">
    <citation type="submission" date="2024-06" db="UniProtKB">
        <authorList>
            <consortium name="RefSeq"/>
        </authorList>
    </citation>
    <scope>NUCLEOTIDE SEQUENCE [LARGE SCALE GENOMIC DNA]</scope>
    <source>
        <strain evidence="10 11">J_2021</strain>
        <tissue evidence="11 13">Erythrocytes</tissue>
    </source>
</reference>
<dbReference type="GO" id="GO:0015269">
    <property type="term" value="F:calcium-activated potassium channel activity"/>
    <property type="evidence" value="ECO:0000318"/>
    <property type="project" value="GO_Central"/>
</dbReference>
<evidence type="ECO:0000256" key="9">
    <source>
        <dbReference type="SAM" id="Phobius"/>
    </source>
</evidence>
<gene>
    <name evidence="11 12 13 14" type="primary">kcnmb1.S</name>
</gene>
<dbReference type="PANTHER" id="PTHR10258">
    <property type="entry name" value="CALCIUM-ACTIVATED POTASSIUM CHANNEL SUBUNIT BETA"/>
    <property type="match status" value="1"/>
</dbReference>
<evidence type="ECO:0000313" key="14">
    <source>
        <dbReference type="Xenbase" id="XB-GENE-17339819"/>
    </source>
</evidence>
<dbReference type="Bgee" id="108713284">
    <property type="expression patterns" value="Expressed in stomach and 6 other cell types or tissues"/>
</dbReference>
<proteinExistence type="predicted"/>
<comment type="subcellular location">
    <subcellularLocation>
        <location evidence="1">Membrane</location>
        <topology evidence="1">Multi-pass membrane protein</topology>
    </subcellularLocation>
</comment>
<dbReference type="KEGG" id="xla:108713284"/>
<accession>A0A1L8GVE4</accession>
<dbReference type="Proteomes" id="UP000186698">
    <property type="component" value="Chromosome 3S"/>
</dbReference>
<dbReference type="RefSeq" id="XP_041444693.1">
    <property type="nucleotide sequence ID" value="XM_041588759.1"/>
</dbReference>
<dbReference type="InterPro" id="IPR003930">
    <property type="entry name" value="K_chnl_Ca-activ_BK_bsu"/>
</dbReference>
<evidence type="ECO:0000313" key="12">
    <source>
        <dbReference type="RefSeq" id="XP_041444692.1"/>
    </source>
</evidence>
<evidence type="ECO:0000256" key="6">
    <source>
        <dbReference type="ARBA" id="ARBA00023136"/>
    </source>
</evidence>
<dbReference type="Xenbase" id="XB-GENE-17339819">
    <property type="gene designation" value="kcnmb1.S"/>
</dbReference>
<keyword evidence="6 9" id="KW-0472">Membrane</keyword>
<keyword evidence="10" id="KW-1185">Reference proteome</keyword>
<dbReference type="CTD" id="108713284"/>
<dbReference type="RefSeq" id="XP_018111696.1">
    <property type="nucleotide sequence ID" value="XM_018256207.2"/>
</dbReference>
<keyword evidence="4 9" id="KW-1133">Transmembrane helix</keyword>